<keyword evidence="3" id="KW-1185">Reference proteome</keyword>
<evidence type="ECO:0000313" key="2">
    <source>
        <dbReference type="EMBL" id="MBM7493872.1"/>
    </source>
</evidence>
<name>A0ABS2M0B6_9ACTN</name>
<proteinExistence type="predicted"/>
<organism evidence="2 3">
    <name type="scientific">Micromonospora luteifusca</name>
    <dbReference type="NCBI Taxonomy" id="709860"/>
    <lineage>
        <taxon>Bacteria</taxon>
        <taxon>Bacillati</taxon>
        <taxon>Actinomycetota</taxon>
        <taxon>Actinomycetes</taxon>
        <taxon>Micromonosporales</taxon>
        <taxon>Micromonosporaceae</taxon>
        <taxon>Micromonospora</taxon>
    </lineage>
</organism>
<dbReference type="EMBL" id="JAFBBP010000001">
    <property type="protein sequence ID" value="MBM7493872.1"/>
    <property type="molecule type" value="Genomic_DNA"/>
</dbReference>
<gene>
    <name evidence="2" type="ORF">JOD64_005094</name>
</gene>
<comment type="caution">
    <text evidence="2">The sequence shown here is derived from an EMBL/GenBank/DDBJ whole genome shotgun (WGS) entry which is preliminary data.</text>
</comment>
<sequence>MALTDGRWPRAVDVAGPVAGPPDGGVRPWC</sequence>
<dbReference type="Proteomes" id="UP000764837">
    <property type="component" value="Unassembled WGS sequence"/>
</dbReference>
<feature type="compositionally biased region" description="Low complexity" evidence="1">
    <location>
        <begin position="9"/>
        <end position="18"/>
    </location>
</feature>
<evidence type="ECO:0000256" key="1">
    <source>
        <dbReference type="SAM" id="MobiDB-lite"/>
    </source>
</evidence>
<evidence type="ECO:0000313" key="3">
    <source>
        <dbReference type="Proteomes" id="UP000764837"/>
    </source>
</evidence>
<feature type="region of interest" description="Disordered" evidence="1">
    <location>
        <begin position="1"/>
        <end position="30"/>
    </location>
</feature>
<protein>
    <submittedName>
        <fullName evidence="2">Uncharacterized protein</fullName>
    </submittedName>
</protein>
<accession>A0ABS2M0B6</accession>
<reference evidence="2 3" key="1">
    <citation type="submission" date="2021-01" db="EMBL/GenBank/DDBJ databases">
        <title>Sequencing the genomes of 1000 actinobacteria strains.</title>
        <authorList>
            <person name="Klenk H.-P."/>
        </authorList>
    </citation>
    <scope>NUCLEOTIDE SEQUENCE [LARGE SCALE GENOMIC DNA]</scope>
    <source>
        <strain evidence="2 3">DSM 100204</strain>
    </source>
</reference>